<reference evidence="2" key="1">
    <citation type="submission" date="2017-06" db="EMBL/GenBank/DDBJ databases">
        <authorList>
            <person name="Varghese N."/>
            <person name="Submissions S."/>
        </authorList>
    </citation>
    <scope>NUCLEOTIDE SEQUENCE [LARGE SCALE GENOMIC DNA]</scope>
    <source>
        <strain evidence="2">DSM 15668</strain>
    </source>
</reference>
<dbReference type="CDD" id="cd06223">
    <property type="entry name" value="PRTases_typeI"/>
    <property type="match status" value="1"/>
</dbReference>
<keyword evidence="1" id="KW-0808">Transferase</keyword>
<dbReference type="OrthoDB" id="9810066at2"/>
<dbReference type="InterPro" id="IPR000836">
    <property type="entry name" value="PRTase_dom"/>
</dbReference>
<keyword evidence="2" id="KW-1185">Reference proteome</keyword>
<dbReference type="InterPro" id="IPR029057">
    <property type="entry name" value="PRTase-like"/>
</dbReference>
<proteinExistence type="predicted"/>
<dbReference type="SUPFAM" id="SSF53271">
    <property type="entry name" value="PRTase-like"/>
    <property type="match status" value="1"/>
</dbReference>
<sequence>MKPLFRDRLHAGEVLSHSLKLPENSVIFAIPRGGVPVAYPVAVRHNIPMDIIVVRKLPIPWNPEAGFGAVTIDGTIFLNPDFENLIDRKTINEVGREVFKEVLRRNLIYREGKGYKPLNGKTAIIIDDGFASGFTAIAASNFLKTLNPEKILAVAPVAPIHTIERLKPYFDKVLVLHESTQLPFAVASFYESFPDLTDEEVLAYIDNLKERKLWWNDAV</sequence>
<evidence type="ECO:0000313" key="2">
    <source>
        <dbReference type="Proteomes" id="UP000198405"/>
    </source>
</evidence>
<protein>
    <submittedName>
        <fullName evidence="1">Predicted phosphoribosyltransferase</fullName>
    </submittedName>
</protein>
<dbReference type="Gene3D" id="3.40.50.2020">
    <property type="match status" value="1"/>
</dbReference>
<organism evidence="1 2">
    <name type="scientific">Desulfurobacterium atlanticum</name>
    <dbReference type="NCBI Taxonomy" id="240169"/>
    <lineage>
        <taxon>Bacteria</taxon>
        <taxon>Pseudomonadati</taxon>
        <taxon>Aquificota</taxon>
        <taxon>Aquificia</taxon>
        <taxon>Desulfurobacteriales</taxon>
        <taxon>Desulfurobacteriaceae</taxon>
        <taxon>Desulfurobacterium</taxon>
    </lineage>
</organism>
<name>A0A238XMM3_9BACT</name>
<evidence type="ECO:0000313" key="1">
    <source>
        <dbReference type="EMBL" id="SNR59604.1"/>
    </source>
</evidence>
<dbReference type="Proteomes" id="UP000198405">
    <property type="component" value="Unassembled WGS sequence"/>
</dbReference>
<keyword evidence="1" id="KW-0328">Glycosyltransferase</keyword>
<dbReference type="Gene3D" id="3.30.1310.20">
    <property type="entry name" value="PRTase-like"/>
    <property type="match status" value="1"/>
</dbReference>
<dbReference type="GO" id="GO:0016757">
    <property type="term" value="F:glycosyltransferase activity"/>
    <property type="evidence" value="ECO:0007669"/>
    <property type="project" value="UniProtKB-KW"/>
</dbReference>
<accession>A0A238XMM3</accession>
<dbReference type="EMBL" id="FZOB01000001">
    <property type="protein sequence ID" value="SNR59604.1"/>
    <property type="molecule type" value="Genomic_DNA"/>
</dbReference>
<dbReference type="AlphaFoldDB" id="A0A238XMM3"/>
<dbReference type="RefSeq" id="WP_089322115.1">
    <property type="nucleotide sequence ID" value="NZ_FZOB01000001.1"/>
</dbReference>
<gene>
    <name evidence="1" type="ORF">SAMN06265340_10178</name>
</gene>